<dbReference type="InterPro" id="IPR001763">
    <property type="entry name" value="Rhodanese-like_dom"/>
</dbReference>
<protein>
    <submittedName>
        <fullName evidence="2">Rhodanese-like domain-containing protein</fullName>
    </submittedName>
</protein>
<evidence type="ECO:0000259" key="1">
    <source>
        <dbReference type="PROSITE" id="PS50206"/>
    </source>
</evidence>
<proteinExistence type="predicted"/>
<sequence length="104" mass="11713">MFRFFKSLFGNRTRPDYVALLAAGAIVIDVRTPEEYRMGHIQQSVNIPLQTLSHKMGELAKKKKVIITVCRSGSRSGMAKNMLQRAGLEAYNGGAWTSFQQYTK</sequence>
<evidence type="ECO:0000313" key="2">
    <source>
        <dbReference type="EMBL" id="QGW28811.1"/>
    </source>
</evidence>
<dbReference type="InterPro" id="IPR036873">
    <property type="entry name" value="Rhodanese-like_dom_sf"/>
</dbReference>
<accession>A0A6I6H2K6</accession>
<name>A0A6I6H2K6_9BACT</name>
<dbReference type="SMART" id="SM00450">
    <property type="entry name" value="RHOD"/>
    <property type="match status" value="1"/>
</dbReference>
<dbReference type="RefSeq" id="WP_157479164.1">
    <property type="nucleotide sequence ID" value="NZ_CP046566.1"/>
</dbReference>
<keyword evidence="3" id="KW-1185">Reference proteome</keyword>
<dbReference type="CDD" id="cd00158">
    <property type="entry name" value="RHOD"/>
    <property type="match status" value="1"/>
</dbReference>
<dbReference type="KEGG" id="fls:GLV81_12495"/>
<dbReference type="Pfam" id="PF00581">
    <property type="entry name" value="Rhodanese"/>
    <property type="match status" value="1"/>
</dbReference>
<dbReference type="AlphaFoldDB" id="A0A6I6H2K6"/>
<dbReference type="SUPFAM" id="SSF52821">
    <property type="entry name" value="Rhodanese/Cell cycle control phosphatase"/>
    <property type="match status" value="1"/>
</dbReference>
<dbReference type="Proteomes" id="UP000426027">
    <property type="component" value="Chromosome"/>
</dbReference>
<gene>
    <name evidence="2" type="ORF">GLV81_12495</name>
</gene>
<dbReference type="Gene3D" id="3.40.250.10">
    <property type="entry name" value="Rhodanese-like domain"/>
    <property type="match status" value="1"/>
</dbReference>
<dbReference type="PANTHER" id="PTHR43031">
    <property type="entry name" value="FAD-DEPENDENT OXIDOREDUCTASE"/>
    <property type="match status" value="1"/>
</dbReference>
<reference evidence="2 3" key="1">
    <citation type="submission" date="2019-11" db="EMBL/GenBank/DDBJ databases">
        <authorList>
            <person name="Im W.T."/>
        </authorList>
    </citation>
    <scope>NUCLEOTIDE SEQUENCE [LARGE SCALE GENOMIC DNA]</scope>
    <source>
        <strain evidence="2 3">SB-02</strain>
    </source>
</reference>
<dbReference type="EMBL" id="CP046566">
    <property type="protein sequence ID" value="QGW28811.1"/>
    <property type="molecule type" value="Genomic_DNA"/>
</dbReference>
<dbReference type="InterPro" id="IPR050229">
    <property type="entry name" value="GlpE_sulfurtransferase"/>
</dbReference>
<feature type="domain" description="Rhodanese" evidence="1">
    <location>
        <begin position="21"/>
        <end position="104"/>
    </location>
</feature>
<organism evidence="2 3">
    <name type="scientific">Phnomibacter ginsenosidimutans</name>
    <dbReference type="NCBI Taxonomy" id="2676868"/>
    <lineage>
        <taxon>Bacteria</taxon>
        <taxon>Pseudomonadati</taxon>
        <taxon>Bacteroidota</taxon>
        <taxon>Chitinophagia</taxon>
        <taxon>Chitinophagales</taxon>
        <taxon>Chitinophagaceae</taxon>
        <taxon>Phnomibacter</taxon>
    </lineage>
</organism>
<evidence type="ECO:0000313" key="3">
    <source>
        <dbReference type="Proteomes" id="UP000426027"/>
    </source>
</evidence>
<dbReference type="PANTHER" id="PTHR43031:SF1">
    <property type="entry name" value="PYRIDINE NUCLEOTIDE-DISULPHIDE OXIDOREDUCTASE"/>
    <property type="match status" value="1"/>
</dbReference>
<dbReference type="PROSITE" id="PS50206">
    <property type="entry name" value="RHODANESE_3"/>
    <property type="match status" value="1"/>
</dbReference>